<comment type="subcellular location">
    <subcellularLocation>
        <location evidence="1 9">Cell inner membrane</location>
        <topology evidence="1 9">Multi-pass membrane protein</topology>
    </subcellularLocation>
</comment>
<evidence type="ECO:0000256" key="5">
    <source>
        <dbReference type="ARBA" id="ARBA00022692"/>
    </source>
</evidence>
<feature type="transmembrane region" description="Helical" evidence="9">
    <location>
        <begin position="101"/>
        <end position="122"/>
    </location>
</feature>
<evidence type="ECO:0000256" key="9">
    <source>
        <dbReference type="RuleBase" id="RU369079"/>
    </source>
</evidence>
<dbReference type="GO" id="GO:0022857">
    <property type="term" value="F:transmembrane transporter activity"/>
    <property type="evidence" value="ECO:0007669"/>
    <property type="project" value="UniProtKB-UniRule"/>
</dbReference>
<comment type="caution">
    <text evidence="11">The sequence shown here is derived from an EMBL/GenBank/DDBJ whole genome shotgun (WGS) entry which is preliminary data.</text>
</comment>
<evidence type="ECO:0000313" key="11">
    <source>
        <dbReference type="EMBL" id="PMR77511.1"/>
    </source>
</evidence>
<gene>
    <name evidence="11" type="ORF">C1H69_03020</name>
</gene>
<keyword evidence="3" id="KW-1003">Cell membrane</keyword>
<dbReference type="PANTHER" id="PTHR35011">
    <property type="entry name" value="2,3-DIKETO-L-GULONATE TRAP TRANSPORTER SMALL PERMEASE PROTEIN YIAM"/>
    <property type="match status" value="1"/>
</dbReference>
<feature type="transmembrane region" description="Helical" evidence="9">
    <location>
        <begin position="62"/>
        <end position="80"/>
    </location>
</feature>
<evidence type="ECO:0000256" key="4">
    <source>
        <dbReference type="ARBA" id="ARBA00022519"/>
    </source>
</evidence>
<dbReference type="AlphaFoldDB" id="A0A2N7UAT5"/>
<protein>
    <recommendedName>
        <fullName evidence="9">TRAP transporter small permease protein</fullName>
    </recommendedName>
</protein>
<dbReference type="PANTHER" id="PTHR35011:SF10">
    <property type="entry name" value="TRAP TRANSPORTER SMALL PERMEASE PROTEIN"/>
    <property type="match status" value="1"/>
</dbReference>
<comment type="similarity">
    <text evidence="8 9">Belongs to the TRAP transporter small permease family.</text>
</comment>
<dbReference type="OrthoDB" id="6158173at2"/>
<reference evidence="11 12" key="1">
    <citation type="submission" date="2018-01" db="EMBL/GenBank/DDBJ databases">
        <title>Halomonas endophytica sp. nov., isolated from storage liquid in the stems of Populus euphratica.</title>
        <authorList>
            <person name="Chen C."/>
        </authorList>
    </citation>
    <scope>NUCLEOTIDE SEQUENCE [LARGE SCALE GENOMIC DNA]</scope>
    <source>
        <strain evidence="11 12">MC28</strain>
    </source>
</reference>
<evidence type="ECO:0000256" key="2">
    <source>
        <dbReference type="ARBA" id="ARBA00022448"/>
    </source>
</evidence>
<keyword evidence="4 9" id="KW-0997">Cell inner membrane</keyword>
<accession>A0A2N7UAT5</accession>
<feature type="domain" description="Tripartite ATP-independent periplasmic transporters DctQ component" evidence="10">
    <location>
        <begin position="38"/>
        <end position="159"/>
    </location>
</feature>
<name>A0A2N7UAT5_9GAMM</name>
<comment type="function">
    <text evidence="9">Part of the tripartite ATP-independent periplasmic (TRAP) transport system.</text>
</comment>
<dbReference type="EMBL" id="PNRF01000007">
    <property type="protein sequence ID" value="PMR77511.1"/>
    <property type="molecule type" value="Genomic_DNA"/>
</dbReference>
<dbReference type="GO" id="GO:0005886">
    <property type="term" value="C:plasma membrane"/>
    <property type="evidence" value="ECO:0007669"/>
    <property type="project" value="UniProtKB-SubCell"/>
</dbReference>
<keyword evidence="5 9" id="KW-0812">Transmembrane</keyword>
<dbReference type="RefSeq" id="WP_102651925.1">
    <property type="nucleotide sequence ID" value="NZ_PNRF01000007.1"/>
</dbReference>
<evidence type="ECO:0000256" key="3">
    <source>
        <dbReference type="ARBA" id="ARBA00022475"/>
    </source>
</evidence>
<feature type="transmembrane region" description="Helical" evidence="9">
    <location>
        <begin position="142"/>
        <end position="160"/>
    </location>
</feature>
<keyword evidence="12" id="KW-1185">Reference proteome</keyword>
<evidence type="ECO:0000256" key="7">
    <source>
        <dbReference type="ARBA" id="ARBA00023136"/>
    </source>
</evidence>
<evidence type="ECO:0000256" key="6">
    <source>
        <dbReference type="ARBA" id="ARBA00022989"/>
    </source>
</evidence>
<dbReference type="Pfam" id="PF04290">
    <property type="entry name" value="DctQ"/>
    <property type="match status" value="1"/>
</dbReference>
<organism evidence="11 12">
    <name type="scientific">Billgrantia endophytica</name>
    <dbReference type="NCBI Taxonomy" id="2033802"/>
    <lineage>
        <taxon>Bacteria</taxon>
        <taxon>Pseudomonadati</taxon>
        <taxon>Pseudomonadota</taxon>
        <taxon>Gammaproteobacteria</taxon>
        <taxon>Oceanospirillales</taxon>
        <taxon>Halomonadaceae</taxon>
        <taxon>Billgrantia</taxon>
    </lineage>
</organism>
<proteinExistence type="inferred from homology"/>
<comment type="subunit">
    <text evidence="9">The complex comprises the extracytoplasmic solute receptor protein and the two transmembrane proteins.</text>
</comment>
<keyword evidence="7 9" id="KW-0472">Membrane</keyword>
<keyword evidence="2 9" id="KW-0813">Transport</keyword>
<feature type="transmembrane region" description="Helical" evidence="9">
    <location>
        <begin position="29"/>
        <end position="50"/>
    </location>
</feature>
<evidence type="ECO:0000256" key="8">
    <source>
        <dbReference type="ARBA" id="ARBA00038436"/>
    </source>
</evidence>
<dbReference type="InterPro" id="IPR055348">
    <property type="entry name" value="DctQ"/>
</dbReference>
<evidence type="ECO:0000313" key="12">
    <source>
        <dbReference type="Proteomes" id="UP000235803"/>
    </source>
</evidence>
<dbReference type="InterPro" id="IPR007387">
    <property type="entry name" value="TRAP_DctQ"/>
</dbReference>
<evidence type="ECO:0000259" key="10">
    <source>
        <dbReference type="Pfam" id="PF04290"/>
    </source>
</evidence>
<sequence>MSLSALPPVGGADRLAYFLLRGITRVCDAAGVLLLAGILVLIVSAVLARGLLQFGMPWSEEVASILAIYAVGFGSLSAWVRGEHLLVDLFSHRMGALALHLQYRLVALLSAGFFILAAWGAWIMSDMSANNRTVSLGISFSYLYYGIFLGFAGMALLASWQALRGPVSWQPVDTSGEEPR</sequence>
<dbReference type="GO" id="GO:0015740">
    <property type="term" value="P:C4-dicarboxylate transport"/>
    <property type="evidence" value="ECO:0007669"/>
    <property type="project" value="TreeGrafter"/>
</dbReference>
<keyword evidence="6 9" id="KW-1133">Transmembrane helix</keyword>
<dbReference type="Proteomes" id="UP000235803">
    <property type="component" value="Unassembled WGS sequence"/>
</dbReference>
<evidence type="ECO:0000256" key="1">
    <source>
        <dbReference type="ARBA" id="ARBA00004429"/>
    </source>
</evidence>